<dbReference type="AlphaFoldDB" id="A0A7V8T084"/>
<evidence type="ECO:0000313" key="3">
    <source>
        <dbReference type="EMBL" id="MBA0088934.1"/>
    </source>
</evidence>
<keyword evidence="2" id="KW-0812">Transmembrane</keyword>
<dbReference type="EMBL" id="JACDQQ010002752">
    <property type="protein sequence ID" value="MBA0088934.1"/>
    <property type="molecule type" value="Genomic_DNA"/>
</dbReference>
<evidence type="ECO:0008006" key="5">
    <source>
        <dbReference type="Google" id="ProtNLM"/>
    </source>
</evidence>
<reference evidence="3" key="1">
    <citation type="submission" date="2020-06" db="EMBL/GenBank/DDBJ databases">
        <title>Legume-microbial interactions unlock mineral nutrients during tropical forest succession.</title>
        <authorList>
            <person name="Epihov D.Z."/>
        </authorList>
    </citation>
    <scope>NUCLEOTIDE SEQUENCE [LARGE SCALE GENOMIC DNA]</scope>
    <source>
        <strain evidence="3">Pan2503</strain>
    </source>
</reference>
<sequence>DVYKRQSLGSLLPFLLGWAAYRAYRVQQAPGTEFHAGKQALAAACIAILCCLPWTIRNYIVFHRLVLLRSNLPLELYIGNNENYAPRAAWPPRITKERELVRYFHMGEIPFMEEEKRKALAFMRAYPQVEVRLIADRFVAFWTGLFDPWQRFLSADSVVRVLLLSSTVSALGGLLGIAALLGKRSPYAFPLAAYPLVFPWLYYVTHSNLRYRHPIEPVVLLLVAIAVGSLLKKATPPSGSVIEQETGTREPGA</sequence>
<feature type="transmembrane region" description="Helical" evidence="2">
    <location>
        <begin position="41"/>
        <end position="60"/>
    </location>
</feature>
<feature type="region of interest" description="Disordered" evidence="1">
    <location>
        <begin position="234"/>
        <end position="253"/>
    </location>
</feature>
<gene>
    <name evidence="3" type="ORF">HRJ53_28430</name>
</gene>
<evidence type="ECO:0000256" key="1">
    <source>
        <dbReference type="SAM" id="MobiDB-lite"/>
    </source>
</evidence>
<evidence type="ECO:0000256" key="2">
    <source>
        <dbReference type="SAM" id="Phobius"/>
    </source>
</evidence>
<feature type="transmembrane region" description="Helical" evidence="2">
    <location>
        <begin position="187"/>
        <end position="203"/>
    </location>
</feature>
<keyword evidence="4" id="KW-1185">Reference proteome</keyword>
<organism evidence="3 4">
    <name type="scientific">Candidatus Acidiferrum panamense</name>
    <dbReference type="NCBI Taxonomy" id="2741543"/>
    <lineage>
        <taxon>Bacteria</taxon>
        <taxon>Pseudomonadati</taxon>
        <taxon>Acidobacteriota</taxon>
        <taxon>Terriglobia</taxon>
        <taxon>Candidatus Acidiferrales</taxon>
        <taxon>Candidatus Acidiferrum</taxon>
    </lineage>
</organism>
<comment type="caution">
    <text evidence="3">The sequence shown here is derived from an EMBL/GenBank/DDBJ whole genome shotgun (WGS) entry which is preliminary data.</text>
</comment>
<dbReference type="Proteomes" id="UP000567293">
    <property type="component" value="Unassembled WGS sequence"/>
</dbReference>
<protein>
    <recommendedName>
        <fullName evidence="5">Glycosyltransferase RgtA/B/C/D-like domain-containing protein</fullName>
    </recommendedName>
</protein>
<evidence type="ECO:0000313" key="4">
    <source>
        <dbReference type="Proteomes" id="UP000567293"/>
    </source>
</evidence>
<keyword evidence="2" id="KW-0472">Membrane</keyword>
<keyword evidence="2" id="KW-1133">Transmembrane helix</keyword>
<proteinExistence type="predicted"/>
<feature type="non-terminal residue" evidence="3">
    <location>
        <position position="1"/>
    </location>
</feature>
<feature type="transmembrane region" description="Helical" evidence="2">
    <location>
        <begin position="161"/>
        <end position="181"/>
    </location>
</feature>
<name>A0A7V8T084_9BACT</name>
<accession>A0A7V8T084</accession>